<sequence length="247" mass="27144">MNLTPRKPPGSSTSHITKSDMEASRLVFVFVKDAKPKRKVAIPVPDGYLWQEFLQQVKSKLRIPGVKDIFLAASGQRVTSLDELQDIDELCVVEGPDEHAAGLAGSSNPALIRTGGASTSGHIPDSMRQQSIGNDRFKVVVADGAVSAHGGGGDDEGKYTRRASKFRRFLQRMLPSVFAPTLPIVNRDVHSAQSADTDRGTEVTRLQKRRKQRRGILSWQNLLPAMAILLCMTTMLWFLLRAAPKIS</sequence>
<name>A0ABQ7G111_DUNSA</name>
<organism evidence="2 3">
    <name type="scientific">Dunaliella salina</name>
    <name type="common">Green alga</name>
    <name type="synonym">Protococcus salinus</name>
    <dbReference type="NCBI Taxonomy" id="3046"/>
    <lineage>
        <taxon>Eukaryota</taxon>
        <taxon>Viridiplantae</taxon>
        <taxon>Chlorophyta</taxon>
        <taxon>core chlorophytes</taxon>
        <taxon>Chlorophyceae</taxon>
        <taxon>CS clade</taxon>
        <taxon>Chlamydomonadales</taxon>
        <taxon>Dunaliellaceae</taxon>
        <taxon>Dunaliella</taxon>
    </lineage>
</organism>
<evidence type="ECO:0000313" key="3">
    <source>
        <dbReference type="Proteomes" id="UP000815325"/>
    </source>
</evidence>
<evidence type="ECO:0000256" key="1">
    <source>
        <dbReference type="SAM" id="Phobius"/>
    </source>
</evidence>
<accession>A0ABQ7G111</accession>
<keyword evidence="1" id="KW-0472">Membrane</keyword>
<keyword evidence="1" id="KW-1133">Transmembrane helix</keyword>
<dbReference type="EMBL" id="MU070325">
    <property type="protein sequence ID" value="KAF5828300.1"/>
    <property type="molecule type" value="Genomic_DNA"/>
</dbReference>
<protein>
    <recommendedName>
        <fullName evidence="4">Ubiquitin-like domain-containing protein</fullName>
    </recommendedName>
</protein>
<evidence type="ECO:0000313" key="2">
    <source>
        <dbReference type="EMBL" id="KAF5828300.1"/>
    </source>
</evidence>
<evidence type="ECO:0008006" key="4">
    <source>
        <dbReference type="Google" id="ProtNLM"/>
    </source>
</evidence>
<proteinExistence type="predicted"/>
<feature type="transmembrane region" description="Helical" evidence="1">
    <location>
        <begin position="216"/>
        <end position="240"/>
    </location>
</feature>
<keyword evidence="3" id="KW-1185">Reference proteome</keyword>
<comment type="caution">
    <text evidence="2">The sequence shown here is derived from an EMBL/GenBank/DDBJ whole genome shotgun (WGS) entry which is preliminary data.</text>
</comment>
<dbReference type="Proteomes" id="UP000815325">
    <property type="component" value="Unassembled WGS sequence"/>
</dbReference>
<keyword evidence="1" id="KW-0812">Transmembrane</keyword>
<gene>
    <name evidence="2" type="ORF">DUNSADRAFT_17835</name>
</gene>
<reference evidence="2" key="1">
    <citation type="submission" date="2017-08" db="EMBL/GenBank/DDBJ databases">
        <authorList>
            <person name="Polle J.E."/>
            <person name="Barry K."/>
            <person name="Cushman J."/>
            <person name="Schmutz J."/>
            <person name="Tran D."/>
            <person name="Hathwaick L.T."/>
            <person name="Yim W.C."/>
            <person name="Jenkins J."/>
            <person name="Mckie-Krisberg Z.M."/>
            <person name="Prochnik S."/>
            <person name="Lindquist E."/>
            <person name="Dockter R.B."/>
            <person name="Adam C."/>
            <person name="Molina H."/>
            <person name="Bunkerborg J."/>
            <person name="Jin E."/>
            <person name="Buchheim M."/>
            <person name="Magnuson J."/>
        </authorList>
    </citation>
    <scope>NUCLEOTIDE SEQUENCE</scope>
    <source>
        <strain evidence="2">CCAP 19/18</strain>
    </source>
</reference>